<dbReference type="InterPro" id="IPR002060">
    <property type="entry name" value="Squ/phyt_synthse"/>
</dbReference>
<dbReference type="SFLD" id="SFLDG01212">
    <property type="entry name" value="Phytoene_synthase_like"/>
    <property type="match status" value="1"/>
</dbReference>
<dbReference type="KEGG" id="tes:BW730_02780"/>
<organism evidence="3 4">
    <name type="scientific">Tessaracoccus aquimaris</name>
    <dbReference type="NCBI Taxonomy" id="1332264"/>
    <lineage>
        <taxon>Bacteria</taxon>
        <taxon>Bacillati</taxon>
        <taxon>Actinomycetota</taxon>
        <taxon>Actinomycetes</taxon>
        <taxon>Propionibacteriales</taxon>
        <taxon>Propionibacteriaceae</taxon>
        <taxon>Tessaracoccus</taxon>
    </lineage>
</organism>
<dbReference type="Proteomes" id="UP000188145">
    <property type="component" value="Chromosome"/>
</dbReference>
<proteinExistence type="predicted"/>
<dbReference type="InterPro" id="IPR044843">
    <property type="entry name" value="Trans_IPPS_bact-type"/>
</dbReference>
<dbReference type="Pfam" id="PF00494">
    <property type="entry name" value="SQS_PSY"/>
    <property type="match status" value="1"/>
</dbReference>
<evidence type="ECO:0000313" key="3">
    <source>
        <dbReference type="EMBL" id="AQP46617.1"/>
    </source>
</evidence>
<dbReference type="InterPro" id="IPR008949">
    <property type="entry name" value="Isoprenoid_synthase_dom_sf"/>
</dbReference>
<dbReference type="SFLD" id="SFLDG01018">
    <property type="entry name" value="Squalene/Phytoene_Synthase_Lik"/>
    <property type="match status" value="1"/>
</dbReference>
<dbReference type="RefSeq" id="WP_077684923.1">
    <property type="nucleotide sequence ID" value="NZ_CP019606.1"/>
</dbReference>
<protein>
    <submittedName>
        <fullName evidence="3">Phytoene synthase</fullName>
    </submittedName>
</protein>
<gene>
    <name evidence="3" type="ORF">BW730_02780</name>
</gene>
<dbReference type="STRING" id="1332264.BW730_02780"/>
<dbReference type="UniPathway" id="UPA00799"/>
<evidence type="ECO:0000256" key="2">
    <source>
        <dbReference type="ARBA" id="ARBA00022679"/>
    </source>
</evidence>
<name>A0A1Q2CKH5_9ACTN</name>
<dbReference type="InterPro" id="IPR019845">
    <property type="entry name" value="Squalene/phytoene_synthase_CS"/>
</dbReference>
<dbReference type="AlphaFoldDB" id="A0A1Q2CKH5"/>
<accession>A0A1Q2CKH5</accession>
<dbReference type="Gene3D" id="1.10.600.10">
    <property type="entry name" value="Farnesyl Diphosphate Synthase"/>
    <property type="match status" value="1"/>
</dbReference>
<dbReference type="SUPFAM" id="SSF48576">
    <property type="entry name" value="Terpenoid synthases"/>
    <property type="match status" value="1"/>
</dbReference>
<dbReference type="PANTHER" id="PTHR31480">
    <property type="entry name" value="BIFUNCTIONAL LYCOPENE CYCLASE/PHYTOENE SYNTHASE"/>
    <property type="match status" value="1"/>
</dbReference>
<comment type="pathway">
    <text evidence="1">Carotenoid biosynthesis; phytoene biosynthesis.</text>
</comment>
<dbReference type="SFLD" id="SFLDS00005">
    <property type="entry name" value="Isoprenoid_Synthase_Type_I"/>
    <property type="match status" value="1"/>
</dbReference>
<dbReference type="PROSITE" id="PS01045">
    <property type="entry name" value="SQUALEN_PHYTOEN_SYN_2"/>
    <property type="match status" value="1"/>
</dbReference>
<dbReference type="CDD" id="cd00683">
    <property type="entry name" value="Trans_IPPS_HH"/>
    <property type="match status" value="1"/>
</dbReference>
<dbReference type="EMBL" id="CP019606">
    <property type="protein sequence ID" value="AQP46617.1"/>
    <property type="molecule type" value="Genomic_DNA"/>
</dbReference>
<reference evidence="4" key="1">
    <citation type="submission" date="2017-02" db="EMBL/GenBank/DDBJ databases">
        <title>Tessaracoccus aquaemaris sp. nov., isolated from the intestine of a Korean rockfish, Sebastes schlegelii, in a marine aquaculture pond.</title>
        <authorList>
            <person name="Tak E.J."/>
            <person name="Bae J.-W."/>
        </authorList>
    </citation>
    <scope>NUCLEOTIDE SEQUENCE [LARGE SCALE GENOMIC DNA]</scope>
    <source>
        <strain evidence="4">NSG39</strain>
    </source>
</reference>
<evidence type="ECO:0000313" key="4">
    <source>
        <dbReference type="Proteomes" id="UP000188145"/>
    </source>
</evidence>
<dbReference type="GO" id="GO:0016117">
    <property type="term" value="P:carotenoid biosynthetic process"/>
    <property type="evidence" value="ECO:0007669"/>
    <property type="project" value="UniProtKB-ARBA"/>
</dbReference>
<keyword evidence="2" id="KW-0808">Transferase</keyword>
<evidence type="ECO:0000256" key="1">
    <source>
        <dbReference type="ARBA" id="ARBA00004684"/>
    </source>
</evidence>
<sequence>MSGLDAGYRRCAELTRRYGTTYYWGAMLLPTRQRRDVYSVYALCRLTDDIVDEPERVDLAVPQDGTPAERLDAFRRLFFSALGSGEAPDQVMAAIVDSIRRRGTDPECFERFFDAMALDLSTDTWPTWEGLRDGYMEGSAAVIGEMMLPVLEPISDEARGPARALGHAFQLTNFLRDVDEDLDRGRVYLPQADLARHGADPWLRRVTPQWRAMMAEQIERNRALYAEAMTGLPLLPPPSRRCVGTALVLYSRILERIEARDYDVFSGRVRVPGSEKLGVVARTLTVGLPLPRLA</sequence>
<keyword evidence="4" id="KW-1185">Reference proteome</keyword>
<dbReference type="OrthoDB" id="9807580at2"/>
<dbReference type="GO" id="GO:0051996">
    <property type="term" value="F:squalene synthase [NAD(P)H] activity"/>
    <property type="evidence" value="ECO:0007669"/>
    <property type="project" value="InterPro"/>
</dbReference>
<dbReference type="GO" id="GO:0004311">
    <property type="term" value="F:geranylgeranyl diphosphate synthase activity"/>
    <property type="evidence" value="ECO:0007669"/>
    <property type="project" value="InterPro"/>
</dbReference>
<dbReference type="InterPro" id="IPR033904">
    <property type="entry name" value="Trans_IPPS_HH"/>
</dbReference>